<feature type="region of interest" description="Disordered" evidence="7">
    <location>
        <begin position="525"/>
        <end position="544"/>
    </location>
</feature>
<dbReference type="GO" id="GO:0000981">
    <property type="term" value="F:DNA-binding transcription factor activity, RNA polymerase II-specific"/>
    <property type="evidence" value="ECO:0007669"/>
    <property type="project" value="TreeGrafter"/>
</dbReference>
<organism evidence="9 10">
    <name type="scientific">Pundamilia nyererei</name>
    <dbReference type="NCBI Taxonomy" id="303518"/>
    <lineage>
        <taxon>Eukaryota</taxon>
        <taxon>Metazoa</taxon>
        <taxon>Chordata</taxon>
        <taxon>Craniata</taxon>
        <taxon>Vertebrata</taxon>
        <taxon>Euteleostomi</taxon>
        <taxon>Actinopterygii</taxon>
        <taxon>Neopterygii</taxon>
        <taxon>Teleostei</taxon>
        <taxon>Neoteleostei</taxon>
        <taxon>Acanthomorphata</taxon>
        <taxon>Ovalentaria</taxon>
        <taxon>Cichlomorphae</taxon>
        <taxon>Cichliformes</taxon>
        <taxon>Cichlidae</taxon>
        <taxon>African cichlids</taxon>
        <taxon>Pseudocrenilabrinae</taxon>
        <taxon>Haplochromini</taxon>
        <taxon>Pundamilia</taxon>
    </lineage>
</organism>
<dbReference type="InterPro" id="IPR036236">
    <property type="entry name" value="Znf_C2H2_sf"/>
</dbReference>
<keyword evidence="9" id="KW-1185">Reference proteome</keyword>
<dbReference type="PANTHER" id="PTHR24396:SF25">
    <property type="entry name" value="ZINC FINGER PROTEIN 644"/>
    <property type="match status" value="1"/>
</dbReference>
<keyword evidence="3 6" id="KW-0863">Zinc-finger</keyword>
<keyword evidence="5" id="KW-0539">Nucleus</keyword>
<feature type="compositionally biased region" description="Polar residues" evidence="7">
    <location>
        <begin position="562"/>
        <end position="586"/>
    </location>
</feature>
<dbReference type="Pfam" id="PF23015">
    <property type="entry name" value="zf-WIZ"/>
    <property type="match status" value="1"/>
</dbReference>
<keyword evidence="2" id="KW-0479">Metal-binding</keyword>
<dbReference type="GO" id="GO:0000978">
    <property type="term" value="F:RNA polymerase II cis-regulatory region sequence-specific DNA binding"/>
    <property type="evidence" value="ECO:0007669"/>
    <property type="project" value="TreeGrafter"/>
</dbReference>
<gene>
    <name evidence="10" type="primary">znf644b</name>
</gene>
<feature type="region of interest" description="Disordered" evidence="7">
    <location>
        <begin position="1"/>
        <end position="86"/>
    </location>
</feature>
<dbReference type="InterPro" id="IPR013087">
    <property type="entry name" value="Znf_C2H2_type"/>
</dbReference>
<dbReference type="PROSITE" id="PS50157">
    <property type="entry name" value="ZINC_FINGER_C2H2_2"/>
    <property type="match status" value="2"/>
</dbReference>
<proteinExistence type="predicted"/>
<evidence type="ECO:0000313" key="9">
    <source>
        <dbReference type="Proteomes" id="UP000695023"/>
    </source>
</evidence>
<dbReference type="GO" id="GO:0008270">
    <property type="term" value="F:zinc ion binding"/>
    <property type="evidence" value="ECO:0007669"/>
    <property type="project" value="UniProtKB-KW"/>
</dbReference>
<evidence type="ECO:0000313" key="10">
    <source>
        <dbReference type="RefSeq" id="XP_013764764.1"/>
    </source>
</evidence>
<protein>
    <submittedName>
        <fullName evidence="10">Zinc finger protein 644</fullName>
    </submittedName>
</protein>
<accession>A0A9Y6J7Z4</accession>
<feature type="compositionally biased region" description="Acidic residues" evidence="7">
    <location>
        <begin position="490"/>
        <end position="499"/>
    </location>
</feature>
<evidence type="ECO:0000256" key="5">
    <source>
        <dbReference type="ARBA" id="ARBA00023242"/>
    </source>
</evidence>
<reference evidence="10" key="1">
    <citation type="submission" date="2025-08" db="UniProtKB">
        <authorList>
            <consortium name="RefSeq"/>
        </authorList>
    </citation>
    <scope>IDENTIFICATION</scope>
</reference>
<dbReference type="CTD" id="100537559"/>
<evidence type="ECO:0000256" key="7">
    <source>
        <dbReference type="SAM" id="MobiDB-lite"/>
    </source>
</evidence>
<dbReference type="InterPro" id="IPR051643">
    <property type="entry name" value="Transcr_Reg_ZincFinger"/>
</dbReference>
<dbReference type="GO" id="GO:0005634">
    <property type="term" value="C:nucleus"/>
    <property type="evidence" value="ECO:0007669"/>
    <property type="project" value="UniProtKB-SubCell"/>
</dbReference>
<evidence type="ECO:0000256" key="6">
    <source>
        <dbReference type="PROSITE-ProRule" id="PRU00042"/>
    </source>
</evidence>
<keyword evidence="4" id="KW-0862">Zinc</keyword>
<name>A0A9Y6J7Z4_9CICH</name>
<feature type="region of interest" description="Disordered" evidence="7">
    <location>
        <begin position="560"/>
        <end position="586"/>
    </location>
</feature>
<evidence type="ECO:0000256" key="2">
    <source>
        <dbReference type="ARBA" id="ARBA00022723"/>
    </source>
</evidence>
<feature type="compositionally biased region" description="Polar residues" evidence="7">
    <location>
        <begin position="31"/>
        <end position="41"/>
    </location>
</feature>
<dbReference type="InterPro" id="IPR055125">
    <property type="entry name" value="Wiz_C_Znf"/>
</dbReference>
<dbReference type="PANTHER" id="PTHR24396">
    <property type="entry name" value="ZINC FINGER PROTEIN"/>
    <property type="match status" value="1"/>
</dbReference>
<dbReference type="Proteomes" id="UP000695023">
    <property type="component" value="Unplaced"/>
</dbReference>
<dbReference type="SUPFAM" id="SSF57667">
    <property type="entry name" value="beta-beta-alpha zinc fingers"/>
    <property type="match status" value="1"/>
</dbReference>
<feature type="domain" description="C2H2-type" evidence="8">
    <location>
        <begin position="216"/>
        <end position="243"/>
    </location>
</feature>
<feature type="region of interest" description="Disordered" evidence="7">
    <location>
        <begin position="489"/>
        <end position="513"/>
    </location>
</feature>
<feature type="compositionally biased region" description="Polar residues" evidence="7">
    <location>
        <begin position="143"/>
        <end position="154"/>
    </location>
</feature>
<dbReference type="AlphaFoldDB" id="A0A9Y6J7Z4"/>
<evidence type="ECO:0000256" key="3">
    <source>
        <dbReference type="ARBA" id="ARBA00022771"/>
    </source>
</evidence>
<dbReference type="RefSeq" id="XP_013764764.1">
    <property type="nucleotide sequence ID" value="XM_013909310.1"/>
</dbReference>
<dbReference type="SMART" id="SM00355">
    <property type="entry name" value="ZnF_C2H2"/>
    <property type="match status" value="6"/>
</dbReference>
<dbReference type="Gene3D" id="3.30.160.60">
    <property type="entry name" value="Classic Zinc Finger"/>
    <property type="match status" value="2"/>
</dbReference>
<feature type="region of interest" description="Disordered" evidence="7">
    <location>
        <begin position="115"/>
        <end position="161"/>
    </location>
</feature>
<dbReference type="PROSITE" id="PS00028">
    <property type="entry name" value="ZINC_FINGER_C2H2_1"/>
    <property type="match status" value="4"/>
</dbReference>
<evidence type="ECO:0000256" key="1">
    <source>
        <dbReference type="ARBA" id="ARBA00004123"/>
    </source>
</evidence>
<feature type="domain" description="C2H2-type" evidence="8">
    <location>
        <begin position="254"/>
        <end position="281"/>
    </location>
</feature>
<sequence>MSDLKLNAQEDKDVESVSDSPGRTREPLQPHTFSPKNNAAGLSSDEHENPLNGTQPNPFVYSSVPAVPHAGNSLPSGALVNGPGSHPNSEVHCVLNKGTVLSNSVLDAVWQAEKDTSPEVLPPPSELQSDAWKNTVGPDVKTPATQPGVNTPLSHSEENESKLAYSTLSALDSESHIYSTAQGGSNEENDPEDENCVSPKVEQLKAEQLERDSLFFSCTTCNVNFKEKRHFHRHMMYHLGKHNQVNSENDSQPFICGECGLLFCDSNSLMRHIIIHQDRLEKLMEEIEGLKKTEFEDGATTVPCSRCTFGCNCQKVFVQGTKTHDNLKHYYFCEECNYISLTRQTLFKPNASCTKSMLSPYLWRIDKHGKLLLQPAEKLDVEADLTCVQEDAENNDRRAFGSLKLANRPTAAAFTARKLKLDQMFCQGSKNDPVNGSLQVQVSQNSPSMGKISTPLHNTTERMNGNILPGLSQRLKKQCAVRELKKGCEGDDNFSDDTSEATGSFLESSENERNSYARRYLKKRQSFTAKHQSPHALKVEDDGDEDCSDIEQLIIKEEHIETTVSDDSTELPNTSPSDSFDMSPTPSVKHKPCPYCPATFESGVGLSNHVRGHLHRAGVSYNARHMVSPEQVALWDYQPRIRRKISTGMRKKAVKPETRGQHTCPVCLECFDSKTGISNHVRGHLKRIGTKVTSSTPQKFICSNGLFLMQKSIPGKLQHVKRSLHPIKKSLVCKHMVDNLSERKKLHGEAERGTTATSSTLVELLKAKQESVELAVSQEAYATRMICEMTNDYMAKTEMTSREPNWSAGECDSKKIYIQCDSTFPTVSQLPGHIQANAHRKRIAIFEEEDYDFRKKKPRLRPELKNNNLPSLNTEMCTLTCRFCDLVFHGPFSIQEDWIRHLQRHLLHTSVPHSGRGMVEVLALHQKIQLSMSHEDPETG</sequence>
<evidence type="ECO:0000259" key="8">
    <source>
        <dbReference type="PROSITE" id="PS50157"/>
    </source>
</evidence>
<evidence type="ECO:0000256" key="4">
    <source>
        <dbReference type="ARBA" id="ARBA00022833"/>
    </source>
</evidence>
<comment type="subcellular location">
    <subcellularLocation>
        <location evidence="1">Nucleus</location>
    </subcellularLocation>
</comment>